<reference evidence="3" key="1">
    <citation type="journal article" date="2019" name="Int. J. Syst. Evol. Microbiol.">
        <title>The Global Catalogue of Microorganisms (GCM) 10K type strain sequencing project: providing services to taxonomists for standard genome sequencing and annotation.</title>
        <authorList>
            <consortium name="The Broad Institute Genomics Platform"/>
            <consortium name="The Broad Institute Genome Sequencing Center for Infectious Disease"/>
            <person name="Wu L."/>
            <person name="Ma J."/>
        </authorList>
    </citation>
    <scope>NUCLEOTIDE SEQUENCE [LARGE SCALE GENOMIC DNA]</scope>
    <source>
        <strain evidence="3">JCM 18055</strain>
    </source>
</reference>
<dbReference type="Proteomes" id="UP001500325">
    <property type="component" value="Unassembled WGS sequence"/>
</dbReference>
<sequence>MCLALSSGARVLATPGHTAGSIALVLDDAGVVFTGDLAAEYEGGVILGPFTTDRELARRSFRRFAEVEVEPACVGHGRPIAGSVLRAAARAAEVPDPLG</sequence>
<dbReference type="SUPFAM" id="SSF56281">
    <property type="entry name" value="Metallo-hydrolase/oxidoreductase"/>
    <property type="match status" value="1"/>
</dbReference>
<protein>
    <recommendedName>
        <fullName evidence="1">Metallo-beta-lactamase domain-containing protein</fullName>
    </recommendedName>
</protein>
<dbReference type="RefSeq" id="WP_345381725.1">
    <property type="nucleotide sequence ID" value="NZ_BAABIC010000011.1"/>
</dbReference>
<dbReference type="PANTHER" id="PTHR42951">
    <property type="entry name" value="METALLO-BETA-LACTAMASE DOMAIN-CONTAINING"/>
    <property type="match status" value="1"/>
</dbReference>
<dbReference type="Gene3D" id="3.60.15.10">
    <property type="entry name" value="Ribonuclease Z/Hydroxyacylglutathione hydrolase-like"/>
    <property type="match status" value="1"/>
</dbReference>
<feature type="domain" description="Metallo-beta-lactamase" evidence="1">
    <location>
        <begin position="9"/>
        <end position="76"/>
    </location>
</feature>
<gene>
    <name evidence="2" type="ORF">GCM10023215_36020</name>
</gene>
<dbReference type="EMBL" id="BAABIC010000011">
    <property type="protein sequence ID" value="GAA4695110.1"/>
    <property type="molecule type" value="Genomic_DNA"/>
</dbReference>
<organism evidence="2 3">
    <name type="scientific">Pseudonocardia yuanmonensis</name>
    <dbReference type="NCBI Taxonomy" id="1095914"/>
    <lineage>
        <taxon>Bacteria</taxon>
        <taxon>Bacillati</taxon>
        <taxon>Actinomycetota</taxon>
        <taxon>Actinomycetes</taxon>
        <taxon>Pseudonocardiales</taxon>
        <taxon>Pseudonocardiaceae</taxon>
        <taxon>Pseudonocardia</taxon>
    </lineage>
</organism>
<proteinExistence type="predicted"/>
<dbReference type="Pfam" id="PF00753">
    <property type="entry name" value="Lactamase_B"/>
    <property type="match status" value="1"/>
</dbReference>
<name>A0ABP8WW19_9PSEU</name>
<dbReference type="InterPro" id="IPR001279">
    <property type="entry name" value="Metallo-B-lactamas"/>
</dbReference>
<evidence type="ECO:0000313" key="3">
    <source>
        <dbReference type="Proteomes" id="UP001500325"/>
    </source>
</evidence>
<comment type="caution">
    <text evidence="2">The sequence shown here is derived from an EMBL/GenBank/DDBJ whole genome shotgun (WGS) entry which is preliminary data.</text>
</comment>
<accession>A0ABP8WW19</accession>
<dbReference type="InterPro" id="IPR050855">
    <property type="entry name" value="NDM-1-like"/>
</dbReference>
<dbReference type="InterPro" id="IPR036866">
    <property type="entry name" value="RibonucZ/Hydroxyglut_hydro"/>
</dbReference>
<evidence type="ECO:0000259" key="1">
    <source>
        <dbReference type="Pfam" id="PF00753"/>
    </source>
</evidence>
<evidence type="ECO:0000313" key="2">
    <source>
        <dbReference type="EMBL" id="GAA4695110.1"/>
    </source>
</evidence>
<keyword evidence="3" id="KW-1185">Reference proteome</keyword>